<accession>A0A8S5TGP3</accession>
<sequence>MSLLSTREATASTMVEKFNEELDFMIKNDLLEQGLASLVLFGEEYTLEEEFEVTKELKAIDEDKVSWITEETLSEAVNAEIPNFKDVSSVEAATAKIKALTNQLNQKLREQQSAIASKKGWYATIILNLKRAITWLKDKIKSGFFKAKNAVTGAFSRDKRLVNAKNDWKRANNQYNSVIQRL</sequence>
<evidence type="ECO:0000313" key="1">
    <source>
        <dbReference type="EMBL" id="DAF62484.1"/>
    </source>
</evidence>
<proteinExistence type="predicted"/>
<reference evidence="1" key="1">
    <citation type="journal article" date="2021" name="Proc. Natl. Acad. Sci. U.S.A.">
        <title>A Catalog of Tens of Thousands of Viruses from Human Metagenomes Reveals Hidden Associations with Chronic Diseases.</title>
        <authorList>
            <person name="Tisza M.J."/>
            <person name="Buck C.B."/>
        </authorList>
    </citation>
    <scope>NUCLEOTIDE SEQUENCE</scope>
    <source>
        <strain evidence="1">CtIty1</strain>
    </source>
</reference>
<protein>
    <submittedName>
        <fullName evidence="1">Uncharacterized protein</fullName>
    </submittedName>
</protein>
<dbReference type="EMBL" id="BK032823">
    <property type="protein sequence ID" value="DAF62484.1"/>
    <property type="molecule type" value="Genomic_DNA"/>
</dbReference>
<organism evidence="1">
    <name type="scientific">Myoviridae sp. ctIty1</name>
    <dbReference type="NCBI Taxonomy" id="2827673"/>
    <lineage>
        <taxon>Viruses</taxon>
        <taxon>Duplodnaviria</taxon>
        <taxon>Heunggongvirae</taxon>
        <taxon>Uroviricota</taxon>
        <taxon>Caudoviricetes</taxon>
    </lineage>
</organism>
<name>A0A8S5TGP3_9CAUD</name>